<organism evidence="5 6">
    <name type="scientific">Corynebacterium minutissimum</name>
    <dbReference type="NCBI Taxonomy" id="38301"/>
    <lineage>
        <taxon>Bacteria</taxon>
        <taxon>Bacillati</taxon>
        <taxon>Actinomycetota</taxon>
        <taxon>Actinomycetes</taxon>
        <taxon>Mycobacteriales</taxon>
        <taxon>Corynebacteriaceae</taxon>
        <taxon>Corynebacterium</taxon>
    </lineage>
</organism>
<dbReference type="InterPro" id="IPR027417">
    <property type="entry name" value="P-loop_NTPase"/>
</dbReference>
<evidence type="ECO:0000313" key="6">
    <source>
        <dbReference type="Proteomes" id="UP000254287"/>
    </source>
</evidence>
<gene>
    <name evidence="5" type="primary">PriP</name>
    <name evidence="5" type="ORF">NCTC10289_01044</name>
</gene>
<dbReference type="Pfam" id="PF08706">
    <property type="entry name" value="D5_N"/>
    <property type="match status" value="1"/>
</dbReference>
<dbReference type="Pfam" id="PF19263">
    <property type="entry name" value="DUF5906"/>
    <property type="match status" value="1"/>
</dbReference>
<dbReference type="EMBL" id="UFXP01000001">
    <property type="protein sequence ID" value="STC76722.1"/>
    <property type="molecule type" value="Genomic_DNA"/>
</dbReference>
<dbReference type="PROSITE" id="PS51206">
    <property type="entry name" value="SF3_HELICASE_1"/>
    <property type="match status" value="1"/>
</dbReference>
<reference evidence="5 6" key="1">
    <citation type="submission" date="2018-06" db="EMBL/GenBank/DDBJ databases">
        <authorList>
            <consortium name="Pathogen Informatics"/>
            <person name="Doyle S."/>
        </authorList>
    </citation>
    <scope>NUCLEOTIDE SEQUENCE [LARGE SCALE GENOMIC DNA]</scope>
    <source>
        <strain evidence="5 6">NCTC10289</strain>
    </source>
</reference>
<dbReference type="Proteomes" id="UP000254287">
    <property type="component" value="Unassembled WGS sequence"/>
</dbReference>
<dbReference type="InterPro" id="IPR006500">
    <property type="entry name" value="Helicase_put_C_phage/plasmid"/>
</dbReference>
<dbReference type="InterPro" id="IPR014818">
    <property type="entry name" value="Phage/plasmid_primase_P4_C"/>
</dbReference>
<evidence type="ECO:0000313" key="5">
    <source>
        <dbReference type="EMBL" id="STC76722.1"/>
    </source>
</evidence>
<dbReference type="SUPFAM" id="SSF52540">
    <property type="entry name" value="P-loop containing nucleoside triphosphate hydrolases"/>
    <property type="match status" value="1"/>
</dbReference>
<keyword evidence="3" id="KW-0175">Coiled coil</keyword>
<dbReference type="InterPro" id="IPR004968">
    <property type="entry name" value="DNA_primase/NTPase_C"/>
</dbReference>
<feature type="coiled-coil region" evidence="3">
    <location>
        <begin position="32"/>
        <end position="59"/>
    </location>
</feature>
<accession>A0A376CXE7</accession>
<dbReference type="GO" id="GO:0005524">
    <property type="term" value="F:ATP binding"/>
    <property type="evidence" value="ECO:0007669"/>
    <property type="project" value="UniProtKB-KW"/>
</dbReference>
<dbReference type="Gene3D" id="3.40.50.300">
    <property type="entry name" value="P-loop containing nucleotide triphosphate hydrolases"/>
    <property type="match status" value="1"/>
</dbReference>
<keyword evidence="1" id="KW-0547">Nucleotide-binding</keyword>
<evidence type="ECO:0000256" key="3">
    <source>
        <dbReference type="SAM" id="Coils"/>
    </source>
</evidence>
<dbReference type="InterPro" id="IPR045455">
    <property type="entry name" value="NrS-1_pol-like_helicase"/>
</dbReference>
<dbReference type="Pfam" id="PF03288">
    <property type="entry name" value="Pox_D5"/>
    <property type="match status" value="1"/>
</dbReference>
<evidence type="ECO:0000256" key="2">
    <source>
        <dbReference type="ARBA" id="ARBA00022840"/>
    </source>
</evidence>
<name>A0A376CXE7_9CORY</name>
<dbReference type="RefSeq" id="WP_115021611.1">
    <property type="nucleotide sequence ID" value="NZ_CP069533.1"/>
</dbReference>
<protein>
    <submittedName>
        <fullName evidence="5">Predicted ATPase</fullName>
    </submittedName>
</protein>
<dbReference type="InterPro" id="IPR014015">
    <property type="entry name" value="Helicase_SF3_DNA-vir"/>
</dbReference>
<sequence length="717" mass="82177">MSTKNTTSEKERWLHKLAMAHIAVENNEDKDTDQAREIVKKAKTRIDVYEEEKEDYYTQDTIDEFDIDLIEAVSLARAQDAELQEEHRQSETFSRPPMTLLIENLEEYFETISWEYRTLEQIGEDILVRANTILGDRAEFMKTHESLAARYPKMPAQPQLPPALAAHILVHACRVIRLQTPGHTETSVRVPLAYYVDDEADPAYGVYQISRSGLYDRAATLIPGISDRTFSDLESYLHAIAPTKQGDDHAHLVALQNGIFNDKTKELEPFSPEYIITTKSAVALDPEAKEPELYLDDGTRWSYEDTLLEALGGDREQLETCYDVLRATFFPRVPYGSLVALKGNAGNNGKGTMLELIPLLHGTSNTAFLSLSEIAQPFMLAGALGVTTIIGHENSVGEYVDVRSIKSLVTHDPITVNPKHQRPINTRIQALILQSVNDIIRTKDVSESFMRRILYINFLVSFTGREKTEIKDRLIRDPEFLAWMTKYLLLDREPVRKFKETAASRATKEQQRFSTNPVYDFFHEFKEAFKEPFIVKSAAFDLYRDWYRDTNPSGAPLGRNNFYSRFEDVIRSCPRAGWSTEVKRMTKKYVDDRSMLHPGQLVPPYTRYGRLFKAESLYTGRPEAWLRVFPTFDDYVEAITYHVNNQTATFPDEIVDTFKDGSALDNIHKCDEATKGRLISLAYEALTDEGISVHFRDGYSRLFADEEYLTQHYINNH</sequence>
<evidence type="ECO:0000256" key="1">
    <source>
        <dbReference type="ARBA" id="ARBA00022741"/>
    </source>
</evidence>
<keyword evidence="2" id="KW-0067">ATP-binding</keyword>
<feature type="domain" description="SF3 helicase" evidence="4">
    <location>
        <begin position="302"/>
        <end position="471"/>
    </location>
</feature>
<evidence type="ECO:0000259" key="4">
    <source>
        <dbReference type="PROSITE" id="PS51206"/>
    </source>
</evidence>
<dbReference type="AlphaFoldDB" id="A0A376CXE7"/>
<dbReference type="NCBIfam" id="TIGR01613">
    <property type="entry name" value="primase_Cterm"/>
    <property type="match status" value="1"/>
</dbReference>
<proteinExistence type="predicted"/>